<dbReference type="GO" id="GO:0030170">
    <property type="term" value="F:pyridoxal phosphate binding"/>
    <property type="evidence" value="ECO:0000318"/>
    <property type="project" value="GO_Central"/>
</dbReference>
<dbReference type="InParanoid" id="A2D968"/>
<keyword evidence="9" id="KW-0718">Serine biosynthesis</keyword>
<evidence type="ECO:0000256" key="8">
    <source>
        <dbReference type="ARBA" id="ARBA00022898"/>
    </source>
</evidence>
<dbReference type="EMBL" id="DS113180">
    <property type="protein sequence ID" value="EAY23094.1"/>
    <property type="molecule type" value="Genomic_DNA"/>
</dbReference>
<dbReference type="PANTHER" id="PTHR43247">
    <property type="entry name" value="PHOSPHOSERINE AMINOTRANSFERASE"/>
    <property type="match status" value="1"/>
</dbReference>
<dbReference type="eggNOG" id="KOG2790">
    <property type="taxonomic scope" value="Eukaryota"/>
</dbReference>
<evidence type="ECO:0000313" key="14">
    <source>
        <dbReference type="EMBL" id="EAY23094.1"/>
    </source>
</evidence>
<evidence type="ECO:0000256" key="10">
    <source>
        <dbReference type="ARBA" id="ARBA00047630"/>
    </source>
</evidence>
<dbReference type="FunFam" id="3.40.640.10:FF:000010">
    <property type="entry name" value="Phosphoserine aminotransferase"/>
    <property type="match status" value="1"/>
</dbReference>
<dbReference type="PANTHER" id="PTHR43247:SF1">
    <property type="entry name" value="PHOSPHOSERINE AMINOTRANSFERASE"/>
    <property type="match status" value="1"/>
</dbReference>
<dbReference type="Gene3D" id="3.40.640.10">
    <property type="entry name" value="Type I PLP-dependent aspartate aminotransferase-like (Major domain)"/>
    <property type="match status" value="1"/>
</dbReference>
<feature type="domain" description="Aminotransferase class V" evidence="13">
    <location>
        <begin position="6"/>
        <end position="361"/>
    </location>
</feature>
<keyword evidence="6" id="KW-0028">Amino-acid biosynthesis</keyword>
<comment type="pathway">
    <text evidence="2">Amino-acid biosynthesis; L-serine biosynthesis; L-serine from 3-phospho-D-glycerate: step 2/3.</text>
</comment>
<evidence type="ECO:0000256" key="4">
    <source>
        <dbReference type="ARBA" id="ARBA00013030"/>
    </source>
</evidence>
<dbReference type="SUPFAM" id="SSF53383">
    <property type="entry name" value="PLP-dependent transferases"/>
    <property type="match status" value="1"/>
</dbReference>
<dbReference type="OrthoDB" id="1703350at2759"/>
<gene>
    <name evidence="14" type="ORF">TVAG_183300</name>
</gene>
<evidence type="ECO:0000256" key="6">
    <source>
        <dbReference type="ARBA" id="ARBA00022605"/>
    </source>
</evidence>
<dbReference type="Gene3D" id="3.90.1150.10">
    <property type="entry name" value="Aspartate Aminotransferase, domain 1"/>
    <property type="match status" value="1"/>
</dbReference>
<dbReference type="UniPathway" id="UPA00135">
    <property type="reaction ID" value="UER00197"/>
</dbReference>
<evidence type="ECO:0000256" key="1">
    <source>
        <dbReference type="ARBA" id="ARBA00001933"/>
    </source>
</evidence>
<evidence type="ECO:0000256" key="9">
    <source>
        <dbReference type="ARBA" id="ARBA00023299"/>
    </source>
</evidence>
<dbReference type="VEuPathDB" id="TrichDB:TVAGG3_0771390"/>
<evidence type="ECO:0000256" key="5">
    <source>
        <dbReference type="ARBA" id="ARBA00022576"/>
    </source>
</evidence>
<dbReference type="GO" id="GO:0006564">
    <property type="term" value="P:L-serine biosynthetic process"/>
    <property type="evidence" value="ECO:0000318"/>
    <property type="project" value="GO_Central"/>
</dbReference>
<evidence type="ECO:0000259" key="13">
    <source>
        <dbReference type="Pfam" id="PF00266"/>
    </source>
</evidence>
<proteinExistence type="inferred from homology"/>
<dbReference type="EC" id="2.6.1.52" evidence="4"/>
<comment type="catalytic activity">
    <reaction evidence="11">
        <text>O-phospho-L-serine + 2-oxoglutarate = 3-phosphooxypyruvate + L-glutamate</text>
        <dbReference type="Rhea" id="RHEA:14329"/>
        <dbReference type="ChEBI" id="CHEBI:16810"/>
        <dbReference type="ChEBI" id="CHEBI:18110"/>
        <dbReference type="ChEBI" id="CHEBI:29985"/>
        <dbReference type="ChEBI" id="CHEBI:57524"/>
        <dbReference type="EC" id="2.6.1.52"/>
    </reaction>
</comment>
<dbReference type="PIRSF" id="PIRSF000525">
    <property type="entry name" value="SerC"/>
    <property type="match status" value="1"/>
</dbReference>
<dbReference type="InterPro" id="IPR015424">
    <property type="entry name" value="PyrdxlP-dep_Trfase"/>
</dbReference>
<dbReference type="OMA" id="AFVYFCD"/>
<evidence type="ECO:0000256" key="7">
    <source>
        <dbReference type="ARBA" id="ARBA00022679"/>
    </source>
</evidence>
<reference evidence="14" key="2">
    <citation type="journal article" date="2007" name="Science">
        <title>Draft genome sequence of the sexually transmitted pathogen Trichomonas vaginalis.</title>
        <authorList>
            <person name="Carlton J.M."/>
            <person name="Hirt R.P."/>
            <person name="Silva J.C."/>
            <person name="Delcher A.L."/>
            <person name="Schatz M."/>
            <person name="Zhao Q."/>
            <person name="Wortman J.R."/>
            <person name="Bidwell S.L."/>
            <person name="Alsmark U.C.M."/>
            <person name="Besteiro S."/>
            <person name="Sicheritz-Ponten T."/>
            <person name="Noel C.J."/>
            <person name="Dacks J.B."/>
            <person name="Foster P.G."/>
            <person name="Simillion C."/>
            <person name="Van de Peer Y."/>
            <person name="Miranda-Saavedra D."/>
            <person name="Barton G.J."/>
            <person name="Westrop G.D."/>
            <person name="Mueller S."/>
            <person name="Dessi D."/>
            <person name="Fiori P.L."/>
            <person name="Ren Q."/>
            <person name="Paulsen I."/>
            <person name="Zhang H."/>
            <person name="Bastida-Corcuera F.D."/>
            <person name="Simoes-Barbosa A."/>
            <person name="Brown M.T."/>
            <person name="Hayes R.D."/>
            <person name="Mukherjee M."/>
            <person name="Okumura C.Y."/>
            <person name="Schneider R."/>
            <person name="Smith A.J."/>
            <person name="Vanacova S."/>
            <person name="Villalvazo M."/>
            <person name="Haas B.J."/>
            <person name="Pertea M."/>
            <person name="Feldblyum T.V."/>
            <person name="Utterback T.R."/>
            <person name="Shu C.L."/>
            <person name="Osoegawa K."/>
            <person name="de Jong P.J."/>
            <person name="Hrdy I."/>
            <person name="Horvathova L."/>
            <person name="Zubacova Z."/>
            <person name="Dolezal P."/>
            <person name="Malik S.B."/>
            <person name="Logsdon J.M. Jr."/>
            <person name="Henze K."/>
            <person name="Gupta A."/>
            <person name="Wang C.C."/>
            <person name="Dunne R.L."/>
            <person name="Upcroft J.A."/>
            <person name="Upcroft P."/>
            <person name="White O."/>
            <person name="Salzberg S.L."/>
            <person name="Tang P."/>
            <person name="Chiu C.-H."/>
            <person name="Lee Y.-S."/>
            <person name="Embley T.M."/>
            <person name="Coombs G.H."/>
            <person name="Mottram J.C."/>
            <person name="Tachezy J."/>
            <person name="Fraser-Liggett C.M."/>
            <person name="Johnson P.J."/>
        </authorList>
    </citation>
    <scope>NUCLEOTIDE SEQUENCE [LARGE SCALE GENOMIC DNA]</scope>
    <source>
        <strain evidence="14">G3</strain>
    </source>
</reference>
<reference evidence="14" key="1">
    <citation type="submission" date="2006-10" db="EMBL/GenBank/DDBJ databases">
        <authorList>
            <person name="Amadeo P."/>
            <person name="Zhao Q."/>
            <person name="Wortman J."/>
            <person name="Fraser-Liggett C."/>
            <person name="Carlton J."/>
        </authorList>
    </citation>
    <scope>NUCLEOTIDE SEQUENCE</scope>
    <source>
        <strain evidence="14">G3</strain>
    </source>
</reference>
<protein>
    <recommendedName>
        <fullName evidence="4">phosphoserine transaminase</fullName>
        <ecNumber evidence="4">2.6.1.52</ecNumber>
    </recommendedName>
</protein>
<dbReference type="Pfam" id="PF00266">
    <property type="entry name" value="Aminotran_5"/>
    <property type="match status" value="1"/>
</dbReference>
<dbReference type="Proteomes" id="UP000001542">
    <property type="component" value="Unassembled WGS sequence"/>
</dbReference>
<comment type="similarity">
    <text evidence="3">Belongs to the class-V pyridoxal-phosphate-dependent aminotransferase family. SerC subfamily.</text>
</comment>
<dbReference type="GO" id="GO:0005737">
    <property type="term" value="C:cytoplasm"/>
    <property type="evidence" value="ECO:0000318"/>
    <property type="project" value="GO_Central"/>
</dbReference>
<organism evidence="14 15">
    <name type="scientific">Trichomonas vaginalis (strain ATCC PRA-98 / G3)</name>
    <dbReference type="NCBI Taxonomy" id="412133"/>
    <lineage>
        <taxon>Eukaryota</taxon>
        <taxon>Metamonada</taxon>
        <taxon>Parabasalia</taxon>
        <taxon>Trichomonadida</taxon>
        <taxon>Trichomonadidae</taxon>
        <taxon>Trichomonas</taxon>
    </lineage>
</organism>
<dbReference type="InterPro" id="IPR015422">
    <property type="entry name" value="PyrdxlP-dep_Trfase_small"/>
</dbReference>
<comment type="cofactor">
    <cofactor evidence="1 12">
        <name>pyridoxal 5'-phosphate</name>
        <dbReference type="ChEBI" id="CHEBI:597326"/>
    </cofactor>
</comment>
<dbReference type="FunFam" id="3.90.1150.10:FF:000006">
    <property type="entry name" value="Phosphoserine aminotransferase"/>
    <property type="match status" value="1"/>
</dbReference>
<dbReference type="STRING" id="5722.A2D968"/>
<keyword evidence="7" id="KW-0808">Transferase</keyword>
<evidence type="ECO:0000256" key="11">
    <source>
        <dbReference type="ARBA" id="ARBA00049007"/>
    </source>
</evidence>
<dbReference type="KEGG" id="tva:5468653"/>
<dbReference type="AlphaFoldDB" id="A2D968"/>
<evidence type="ECO:0000256" key="3">
    <source>
        <dbReference type="ARBA" id="ARBA00006904"/>
    </source>
</evidence>
<dbReference type="VEuPathDB" id="TrichDB:TVAG_183300"/>
<dbReference type="RefSeq" id="XP_001584080.1">
    <property type="nucleotide sequence ID" value="XM_001584030.1"/>
</dbReference>
<dbReference type="HAMAP" id="MF_00160">
    <property type="entry name" value="SerC_aminotrans_5"/>
    <property type="match status" value="1"/>
</dbReference>
<dbReference type="GO" id="GO:0004648">
    <property type="term" value="F:O-phospho-L-serine:2-oxoglutarate aminotransferase activity"/>
    <property type="evidence" value="ECO:0000318"/>
    <property type="project" value="GO_Central"/>
</dbReference>
<keyword evidence="15" id="KW-1185">Reference proteome</keyword>
<dbReference type="InterPro" id="IPR000192">
    <property type="entry name" value="Aminotrans_V_dom"/>
</dbReference>
<comment type="catalytic activity">
    <reaction evidence="10">
        <text>4-(phosphooxy)-L-threonine + 2-oxoglutarate = (R)-3-hydroxy-2-oxo-4-phosphooxybutanoate + L-glutamate</text>
        <dbReference type="Rhea" id="RHEA:16573"/>
        <dbReference type="ChEBI" id="CHEBI:16810"/>
        <dbReference type="ChEBI" id="CHEBI:29985"/>
        <dbReference type="ChEBI" id="CHEBI:58452"/>
        <dbReference type="ChEBI" id="CHEBI:58538"/>
        <dbReference type="EC" id="2.6.1.52"/>
    </reaction>
</comment>
<dbReference type="InterPro" id="IPR022278">
    <property type="entry name" value="Pser_aminoTfrase"/>
</dbReference>
<name>A2D968_TRIV3</name>
<dbReference type="NCBIfam" id="NF003764">
    <property type="entry name" value="PRK05355.1"/>
    <property type="match status" value="1"/>
</dbReference>
<sequence length="371" mass="41905">MSSGRVYNFSAGPAAVPLECLERAAAEMTNWRNSGMSVIEVSHRGKHWMEEQKEAGERLRSLLQVPENFHILFVAGGSSLQFSAIPFNFIGDHKRVDYLCTGTWSKKAFDEAKRLGFPGVEVRSVAGNPPANPIEVPARDTWDVSADAAYFYYCDNETIQGIEFPSFPDVPAPLVIDMSSNFLSRPITQWEKVGCIFACAQKNFGLSGMSVVIIRKDMLERPVKPFCPITMDYRIQVKNDCMYNTPPTFAIYFANHVFKWIEEKGGVAAMDAFSKEKAKKVYEAIDSNPNFVNRIKPEWRSRMNMPFFRPDGYENKNIEADLKFVNFCTQRKLLTLKGHQSVGGFRASCYNACPMEAVDALVQAMKEWPGF</sequence>
<dbReference type="FunCoup" id="A2D968">
    <property type="interactions" value="405"/>
</dbReference>
<accession>A2D968</accession>
<dbReference type="InterPro" id="IPR015421">
    <property type="entry name" value="PyrdxlP-dep_Trfase_major"/>
</dbReference>
<evidence type="ECO:0000256" key="12">
    <source>
        <dbReference type="RuleBase" id="RU004504"/>
    </source>
</evidence>
<keyword evidence="8" id="KW-0663">Pyridoxal phosphate</keyword>
<evidence type="ECO:0000313" key="15">
    <source>
        <dbReference type="Proteomes" id="UP000001542"/>
    </source>
</evidence>
<dbReference type="InterPro" id="IPR020578">
    <property type="entry name" value="Aminotrans_V_PyrdxlP_BS"/>
</dbReference>
<evidence type="ECO:0000256" key="2">
    <source>
        <dbReference type="ARBA" id="ARBA00005099"/>
    </source>
</evidence>
<keyword evidence="5 14" id="KW-0032">Aminotransferase</keyword>
<dbReference type="SMR" id="A2D968"/>
<dbReference type="PROSITE" id="PS00595">
    <property type="entry name" value="AA_TRANSFER_CLASS_5"/>
    <property type="match status" value="1"/>
</dbReference>